<dbReference type="EMBL" id="CP087164">
    <property type="protein sequence ID" value="UGS38620.1"/>
    <property type="molecule type" value="Genomic_DNA"/>
</dbReference>
<reference evidence="1" key="1">
    <citation type="journal article" date="2022" name="Int. J. Syst. Evol. Microbiol.">
        <title>Pseudomonas aegrilactucae sp. nov. and Pseudomonas morbosilactucae sp. nov., pathogens causing bacterial rot of lettuce in Japan.</title>
        <authorList>
            <person name="Sawada H."/>
            <person name="Fujikawa T."/>
            <person name="Satou M."/>
        </authorList>
    </citation>
    <scope>NUCLEOTIDE SEQUENCE</scope>
    <source>
        <strain evidence="1">0166_1</strain>
    </source>
</reference>
<dbReference type="RefSeq" id="WP_259312639.1">
    <property type="nucleotide sequence ID" value="NZ_CP087164.1"/>
</dbReference>
<dbReference type="Proteomes" id="UP001162834">
    <property type="component" value="Chromosome"/>
</dbReference>
<sequence>MTAPLERLAARTADGFPNLTAARERTARELAAARDRLAALPFDDDVAVVLFGSWGRQELTPGSDDDWLVLVAGDRRDDVWPPVGDVEAVLVREPGGQALFGETAFAGELAGRIGLDEDTNRNLTRRMLLLLESVWVGGEDAWRTSREHVLDGYLRGDVKDHRPPRFFLNDVIRYWRTITVDFVGKERAGGGEKGALRNLKLRLNRKVLFAGGLLPLLLCHRLRAGQIRGELLRQFEMPATDRLAEVFLEFDPDAGVRAMSAYDRWLGMLGDDDVRAELSSLTRDEGDRNRAFRTARRDADDLQNGLLALLFETPLLPLVREYGIF</sequence>
<keyword evidence="2" id="KW-1185">Reference proteome</keyword>
<proteinExistence type="predicted"/>
<organism evidence="1 2">
    <name type="scientific">Capillimicrobium parvum</name>
    <dbReference type="NCBI Taxonomy" id="2884022"/>
    <lineage>
        <taxon>Bacteria</taxon>
        <taxon>Bacillati</taxon>
        <taxon>Actinomycetota</taxon>
        <taxon>Thermoleophilia</taxon>
        <taxon>Solirubrobacterales</taxon>
        <taxon>Capillimicrobiaceae</taxon>
        <taxon>Capillimicrobium</taxon>
    </lineage>
</organism>
<accession>A0A9E6Y263</accession>
<name>A0A9E6Y263_9ACTN</name>
<dbReference type="InterPro" id="IPR043519">
    <property type="entry name" value="NT_sf"/>
</dbReference>
<dbReference type="SUPFAM" id="SSF81301">
    <property type="entry name" value="Nucleotidyltransferase"/>
    <property type="match status" value="1"/>
</dbReference>
<evidence type="ECO:0000313" key="2">
    <source>
        <dbReference type="Proteomes" id="UP001162834"/>
    </source>
</evidence>
<protein>
    <recommendedName>
        <fullName evidence="3">Nucleotidyltransferase domain-containing protein</fullName>
    </recommendedName>
</protein>
<evidence type="ECO:0008006" key="3">
    <source>
        <dbReference type="Google" id="ProtNLM"/>
    </source>
</evidence>
<evidence type="ECO:0000313" key="1">
    <source>
        <dbReference type="EMBL" id="UGS38620.1"/>
    </source>
</evidence>
<dbReference type="AlphaFoldDB" id="A0A9E6Y263"/>
<gene>
    <name evidence="1" type="ORF">DSM104329_05050</name>
</gene>
<dbReference type="KEGG" id="sbae:DSM104329_05050"/>